<dbReference type="OrthoDB" id="196483at2"/>
<dbReference type="InterPro" id="IPR005358">
    <property type="entry name" value="Puta_zinc/iron-chelating_dom"/>
</dbReference>
<dbReference type="RefSeq" id="WP_147891799.1">
    <property type="nucleotide sequence ID" value="NZ_VRTS01000005.1"/>
</dbReference>
<dbReference type="Proteomes" id="UP000321248">
    <property type="component" value="Unassembled WGS sequence"/>
</dbReference>
<reference evidence="2 3" key="1">
    <citation type="submission" date="2019-08" db="EMBL/GenBank/DDBJ databases">
        <authorList>
            <person name="Karlyshev A.V."/>
        </authorList>
    </citation>
    <scope>NUCLEOTIDE SEQUENCE [LARGE SCALE GENOMIC DNA]</scope>
    <source>
        <strain evidence="2 3">Alg18-2.2</strain>
    </source>
</reference>
<dbReference type="Pfam" id="PF03692">
    <property type="entry name" value="CxxCxxCC"/>
    <property type="match status" value="1"/>
</dbReference>
<evidence type="ECO:0000313" key="3">
    <source>
        <dbReference type="Proteomes" id="UP000321248"/>
    </source>
</evidence>
<comment type="caution">
    <text evidence="2">The sequence shown here is derived from an EMBL/GenBank/DDBJ whole genome shotgun (WGS) entry which is preliminary data.</text>
</comment>
<accession>A0A5C8KRE6</accession>
<dbReference type="AlphaFoldDB" id="A0A5C8KRE6"/>
<keyword evidence="3" id="KW-1185">Reference proteome</keyword>
<gene>
    <name evidence="2" type="ORF">FU658_09160</name>
</gene>
<sequence>MSHPCLRCGACCAHFRVAFHWSEAEPLLGGSTPPELTEKLDPHRLNMRGTSARAPRCVALVGQVGEAAHCGIYAQRPSPCHELKPAWEDGTPSPQCDRARLAHGLRALTPECWLQPLVPSPGVDRPDPDAPAGGRALLRDA</sequence>
<proteinExistence type="predicted"/>
<protein>
    <submittedName>
        <fullName evidence="2">YkgJ family cysteine cluster protein</fullName>
    </submittedName>
</protein>
<evidence type="ECO:0000256" key="1">
    <source>
        <dbReference type="SAM" id="MobiDB-lite"/>
    </source>
</evidence>
<dbReference type="EMBL" id="VRTS01000005">
    <property type="protein sequence ID" value="TXK62381.1"/>
    <property type="molecule type" value="Genomic_DNA"/>
</dbReference>
<evidence type="ECO:0000313" key="2">
    <source>
        <dbReference type="EMBL" id="TXK62381.1"/>
    </source>
</evidence>
<organism evidence="2 3">
    <name type="scientific">Alkalisalibacterium limincola</name>
    <dbReference type="NCBI Taxonomy" id="2699169"/>
    <lineage>
        <taxon>Bacteria</taxon>
        <taxon>Pseudomonadati</taxon>
        <taxon>Pseudomonadota</taxon>
        <taxon>Gammaproteobacteria</taxon>
        <taxon>Lysobacterales</taxon>
        <taxon>Lysobacteraceae</taxon>
        <taxon>Alkalisalibacterium</taxon>
    </lineage>
</organism>
<name>A0A5C8KRE6_9GAMM</name>
<feature type="region of interest" description="Disordered" evidence="1">
    <location>
        <begin position="118"/>
        <end position="141"/>
    </location>
</feature>